<dbReference type="InterPro" id="IPR011989">
    <property type="entry name" value="ARM-like"/>
</dbReference>
<keyword evidence="3" id="KW-1185">Reference proteome</keyword>
<dbReference type="Proteomes" id="UP000018936">
    <property type="component" value="Unassembled WGS sequence"/>
</dbReference>
<reference evidence="2 3" key="1">
    <citation type="journal article" date="2013" name="Proc. Natl. Acad. Sci. U.S.A.">
        <title>The king cobra genome reveals dynamic gene evolution and adaptation in the snake venom system.</title>
        <authorList>
            <person name="Vonk F.J."/>
            <person name="Casewell N.R."/>
            <person name="Henkel C.V."/>
            <person name="Heimberg A.M."/>
            <person name="Jansen H.J."/>
            <person name="McCleary R.J."/>
            <person name="Kerkkamp H.M."/>
            <person name="Vos R.A."/>
            <person name="Guerreiro I."/>
            <person name="Calvete J.J."/>
            <person name="Wuster W."/>
            <person name="Woods A.E."/>
            <person name="Logan J.M."/>
            <person name="Harrison R.A."/>
            <person name="Castoe T.A."/>
            <person name="de Koning A.P."/>
            <person name="Pollock D.D."/>
            <person name="Yandell M."/>
            <person name="Calderon D."/>
            <person name="Renjifo C."/>
            <person name="Currier R.B."/>
            <person name="Salgado D."/>
            <person name="Pla D."/>
            <person name="Sanz L."/>
            <person name="Hyder A.S."/>
            <person name="Ribeiro J.M."/>
            <person name="Arntzen J.W."/>
            <person name="van den Thillart G.E."/>
            <person name="Boetzer M."/>
            <person name="Pirovano W."/>
            <person name="Dirks R.P."/>
            <person name="Spaink H.P."/>
            <person name="Duboule D."/>
            <person name="McGlinn E."/>
            <person name="Kini R.M."/>
            <person name="Richardson M.K."/>
        </authorList>
    </citation>
    <scope>NUCLEOTIDE SEQUENCE</scope>
    <source>
        <tissue evidence="2">Blood</tissue>
    </source>
</reference>
<organism evidence="2 3">
    <name type="scientific">Ophiophagus hannah</name>
    <name type="common">King cobra</name>
    <name type="synonym">Naja hannah</name>
    <dbReference type="NCBI Taxonomy" id="8665"/>
    <lineage>
        <taxon>Eukaryota</taxon>
        <taxon>Metazoa</taxon>
        <taxon>Chordata</taxon>
        <taxon>Craniata</taxon>
        <taxon>Vertebrata</taxon>
        <taxon>Euteleostomi</taxon>
        <taxon>Lepidosauria</taxon>
        <taxon>Squamata</taxon>
        <taxon>Bifurcata</taxon>
        <taxon>Unidentata</taxon>
        <taxon>Episquamata</taxon>
        <taxon>Toxicofera</taxon>
        <taxon>Serpentes</taxon>
        <taxon>Colubroidea</taxon>
        <taxon>Elapidae</taxon>
        <taxon>Elapinae</taxon>
        <taxon>Ophiophagus</taxon>
    </lineage>
</organism>
<feature type="domain" description="Maestro-like HEAT-repeats" evidence="1">
    <location>
        <begin position="11"/>
        <end position="218"/>
    </location>
</feature>
<dbReference type="InterPro" id="IPR016024">
    <property type="entry name" value="ARM-type_fold"/>
</dbReference>
<dbReference type="GO" id="GO:0005737">
    <property type="term" value="C:cytoplasm"/>
    <property type="evidence" value="ECO:0007669"/>
    <property type="project" value="TreeGrafter"/>
</dbReference>
<dbReference type="SUPFAM" id="SSF48371">
    <property type="entry name" value="ARM repeat"/>
    <property type="match status" value="1"/>
</dbReference>
<feature type="non-terminal residue" evidence="2">
    <location>
        <position position="251"/>
    </location>
</feature>
<dbReference type="PANTHER" id="PTHR23120:SF42">
    <property type="entry name" value="MAESTRO HEAT-LIKE REPEAT FAMILY MEMBER 3"/>
    <property type="match status" value="1"/>
</dbReference>
<feature type="non-terminal residue" evidence="2">
    <location>
        <position position="1"/>
    </location>
</feature>
<gene>
    <name evidence="2" type="primary">Heatr8</name>
    <name evidence="2" type="ORF">L345_15463</name>
</gene>
<dbReference type="PANTHER" id="PTHR23120">
    <property type="entry name" value="MAESTRO-RELATED HEAT DOMAIN-CONTAINING"/>
    <property type="match status" value="1"/>
</dbReference>
<dbReference type="OrthoDB" id="1884734at2759"/>
<accession>V8NB64</accession>
<dbReference type="Gene3D" id="1.25.10.10">
    <property type="entry name" value="Leucine-rich Repeat Variant"/>
    <property type="match status" value="1"/>
</dbReference>
<dbReference type="AlphaFoldDB" id="V8NB64"/>
<dbReference type="InterPro" id="IPR048465">
    <property type="entry name" value="Maestro-like_HEAT"/>
</dbReference>
<dbReference type="Pfam" id="PF21047">
    <property type="entry name" value="HEAT_Maestro"/>
    <property type="match status" value="1"/>
</dbReference>
<dbReference type="EMBL" id="AZIM01006246">
    <property type="protein sequence ID" value="ETE58812.1"/>
    <property type="molecule type" value="Genomic_DNA"/>
</dbReference>
<dbReference type="InterPro" id="IPR045206">
    <property type="entry name" value="Maestro_heat-like_prot"/>
</dbReference>
<evidence type="ECO:0000259" key="1">
    <source>
        <dbReference type="Pfam" id="PF21047"/>
    </source>
</evidence>
<evidence type="ECO:0000313" key="3">
    <source>
        <dbReference type="Proteomes" id="UP000018936"/>
    </source>
</evidence>
<comment type="caution">
    <text evidence="2">The sequence shown here is derived from an EMBL/GenBank/DDBJ whole genome shotgun (WGS) entry which is preliminary data.</text>
</comment>
<sequence>MTTMKADSPAQSTQTQTTADFVLLGQLVALLALHISDTSKDGQMSAEAAYHLHQLLMSKMAKEMETKRKNRKGKIVEWLREDFFVSGPAIFYDNIPKMAKAFGEHLTPSQLTDVIMKALEAVTNSNKTISQAAGLLLNSFMKECGMEMEELPMILREMYTCLPNILDPATKEDVIKAVCHLASKRPNRVVDTILEISVECDGTARELWRALVADPYAKLRIMNGEEFSEVLLLPSTETTGRRNSKSIMPIA</sequence>
<proteinExistence type="predicted"/>
<evidence type="ECO:0000313" key="2">
    <source>
        <dbReference type="EMBL" id="ETE58812.1"/>
    </source>
</evidence>
<protein>
    <submittedName>
        <fullName evidence="2">HEAT repeat-containing protein 8</fullName>
    </submittedName>
</protein>
<name>V8NB64_OPHHA</name>